<reference evidence="2 13" key="4">
    <citation type="submission" date="2019-12" db="EMBL/GenBank/DDBJ databases">
        <authorList>
            <consortium name="GenomeTrakr network: Whole genome sequencing for foodborne pathogen traceback"/>
        </authorList>
    </citation>
    <scope>NUCLEOTIDE SEQUENCE [LARGE SCALE GENOMIC DNA]</scope>
    <source>
        <strain evidence="2 13">PSU-2243</strain>
    </source>
</reference>
<reference evidence="7" key="7">
    <citation type="submission" date="2021-02" db="EMBL/GenBank/DDBJ databases">
        <title>Co-localization of colistin and carbapenem -resistance genes on a novel transferable IncHI2 plasmid in Escherichia coli from chicken-origin.</title>
        <authorList>
            <person name="Hoffmann M."/>
            <person name="Balkey M."/>
            <person name="Ronco T."/>
            <person name="Hendriksen R.S."/>
        </authorList>
    </citation>
    <scope>NUCLEOTIDE SEQUENCE</scope>
    <source>
        <strain evidence="7">CFSAN083829</strain>
    </source>
</reference>
<reference evidence="6 11" key="5">
    <citation type="submission" date="2020-06" db="EMBL/GenBank/DDBJ databases">
        <title>REHAB project genomes.</title>
        <authorList>
            <person name="Shaw L.P."/>
        </authorList>
    </citation>
    <scope>NUCLEOTIDE SEQUENCE [LARGE SCALE GENOMIC DNA]</scope>
    <source>
        <strain evidence="6 11">RHBSTW-00177</strain>
    </source>
</reference>
<dbReference type="EMBL" id="AASFZR010000001">
    <property type="protein sequence ID" value="EFB4530876.1"/>
    <property type="molecule type" value="Genomic_DNA"/>
</dbReference>
<dbReference type="EMBL" id="LGZN01000006">
    <property type="protein sequence ID" value="KNF72200.1"/>
    <property type="molecule type" value="Genomic_DNA"/>
</dbReference>
<evidence type="ECO:0000313" key="1">
    <source>
        <dbReference type="EMBL" id="EFB4530876.1"/>
    </source>
</evidence>
<dbReference type="AlphaFoldDB" id="A0A061KAT8"/>
<evidence type="ECO:0000313" key="11">
    <source>
        <dbReference type="Proteomes" id="UP000512182"/>
    </source>
</evidence>
<dbReference type="EMBL" id="BFXY01000127">
    <property type="protein sequence ID" value="GDH54735.1"/>
    <property type="molecule type" value="Genomic_DNA"/>
</dbReference>
<dbReference type="Proteomes" id="UP000512182">
    <property type="component" value="Chromosome"/>
</dbReference>
<reference evidence="4 9" key="1">
    <citation type="submission" date="2015-07" db="EMBL/GenBank/DDBJ databases">
        <title>Genome sequences of 64 non-O157:H7 Shiga toxin-producing Escherichia coli strains.</title>
        <authorList>
            <person name="Gonzalez-Escalona N."/>
            <person name="Toro M."/>
            <person name="Timme R."/>
            <person name="Payne J."/>
        </authorList>
    </citation>
    <scope>NUCLEOTIDE SEQUENCE [LARGE SCALE GENOMIC DNA]</scope>
    <source>
        <strain evidence="4 9">CFSAN026843</strain>
    </source>
</reference>
<organism evidence="1 14">
    <name type="scientific">Escherichia coli</name>
    <dbReference type="NCBI Taxonomy" id="562"/>
    <lineage>
        <taxon>Bacteria</taxon>
        <taxon>Pseudomonadati</taxon>
        <taxon>Pseudomonadota</taxon>
        <taxon>Gammaproteobacteria</taxon>
        <taxon>Enterobacterales</taxon>
        <taxon>Enterobacteriaceae</taxon>
        <taxon>Escherichia</taxon>
    </lineage>
</organism>
<dbReference type="CDD" id="cd09021">
    <property type="entry name" value="Aldose_epim_Ec_YphB"/>
    <property type="match status" value="1"/>
</dbReference>
<dbReference type="EMBL" id="CP070393">
    <property type="protein sequence ID" value="QRZ96212.1"/>
    <property type="molecule type" value="Genomic_DNA"/>
</dbReference>
<evidence type="ECO:0000313" key="3">
    <source>
        <dbReference type="EMBL" id="GDH54735.1"/>
    </source>
</evidence>
<evidence type="ECO:0000313" key="2">
    <source>
        <dbReference type="EMBL" id="EFH5893802.1"/>
    </source>
</evidence>
<evidence type="ECO:0000313" key="10">
    <source>
        <dbReference type="Proteomes" id="UP000303027"/>
    </source>
</evidence>
<evidence type="ECO:0000313" key="6">
    <source>
        <dbReference type="EMBL" id="QLY96238.1"/>
    </source>
</evidence>
<dbReference type="Proteomes" id="UP001179946">
    <property type="component" value="Chromosome"/>
</dbReference>
<dbReference type="EMBL" id="AASWIS010000018">
    <property type="protein sequence ID" value="EFH5893802.1"/>
    <property type="molecule type" value="Genomic_DNA"/>
</dbReference>
<dbReference type="Pfam" id="PF01263">
    <property type="entry name" value="Aldose_epim"/>
    <property type="match status" value="1"/>
</dbReference>
<sequence length="290" mass="32759">MTIYTLSHGSLKLDVSDQGGVIEGFWRDTTPLLRPGKKSGVATDASCFPLVPFANRVSGNHFVWQGREYQLQPNVEWDAHYLHGDGWLGQWQCVSRNDDSLCLVYEHRSGVYHYRVSQAFHLTADTLTVTLSVTNQGAETLPFGTGWHPYFPLSPQTRIQAQASGYWLEREQWLAGEFCEQLPQELDFNQLAPLPRQWVNNGFAGWNGQARIEQPQEGYAIIMETTPPAPCYFIFVSDPAFDKGYAFDFFCLEPMSHAPDDHHRPEGGDLIALAPGESTTSEMSLRVEWL</sequence>
<dbReference type="PATRIC" id="fig|562.6968.peg.2256"/>
<evidence type="ECO:0000313" key="4">
    <source>
        <dbReference type="EMBL" id="KNF72200.1"/>
    </source>
</evidence>
<dbReference type="Proteomes" id="UP000531761">
    <property type="component" value="Unassembled WGS sequence"/>
</dbReference>
<dbReference type="Gene3D" id="2.70.98.10">
    <property type="match status" value="1"/>
</dbReference>
<reference evidence="3 10" key="2">
    <citation type="submission" date="2018-04" db="EMBL/GenBank/DDBJ databases">
        <title>Large scale genomics of bovine and human commensal E. coli to reveal the emerging process of EHEC.</title>
        <authorList>
            <person name="Arimizu Y."/>
            <person name="Ogura Y."/>
        </authorList>
    </citation>
    <scope>NUCLEOTIDE SEQUENCE [LARGE SCALE GENOMIC DNA]</scope>
    <source>
        <strain evidence="3 10">KK-P061</strain>
    </source>
</reference>
<dbReference type="Proteomes" id="UP000303027">
    <property type="component" value="Unassembled WGS sequence"/>
</dbReference>
<dbReference type="EMBL" id="JABWMK020000007">
    <property type="protein sequence ID" value="MBB2465692.1"/>
    <property type="molecule type" value="Genomic_DNA"/>
</dbReference>
<gene>
    <name evidence="3" type="primary">yphB</name>
    <name evidence="3" type="ORF">BvCmsKKP061_03873</name>
    <name evidence="1" type="ORF">C0P57_000044</name>
    <name evidence="2" type="ORF">GOP25_16425</name>
    <name evidence="5" type="ORF">HEP30_006235</name>
    <name evidence="6" type="ORF">HV109_06020</name>
    <name evidence="7" type="ORF">JNP96_20490</name>
    <name evidence="8" type="ORF">QDW62_06515</name>
    <name evidence="4" type="ORF">WR15_01120</name>
</gene>
<evidence type="ECO:0000313" key="7">
    <source>
        <dbReference type="EMBL" id="QRZ96212.1"/>
    </source>
</evidence>
<dbReference type="InterPro" id="IPR014718">
    <property type="entry name" value="GH-type_carb-bd"/>
</dbReference>
<reference evidence="5 12" key="6">
    <citation type="submission" date="2020-08" db="EMBL/GenBank/DDBJ databases">
        <title>Draft genome sequences of isolates of diverse host origin from the E. coli Reference Center.</title>
        <authorList>
            <person name="Lacher D.W."/>
            <person name="Mammel M.K."/>
            <person name="Gangiredla J."/>
            <person name="Gebru S.T."/>
            <person name="Barnaba T.J."/>
            <person name="Majowicz S.A."/>
            <person name="Dudley E.G."/>
        </authorList>
    </citation>
    <scope>NUCLEOTIDE SEQUENCE [LARGE SCALE GENOMIC DNA]</scope>
    <source>
        <strain evidence="5 12">10.0349</strain>
    </source>
</reference>
<evidence type="ECO:0000313" key="5">
    <source>
        <dbReference type="EMBL" id="MBB2465692.1"/>
    </source>
</evidence>
<dbReference type="InterPro" id="IPR011013">
    <property type="entry name" value="Gal_mutarotase_sf_dom"/>
</dbReference>
<evidence type="ECO:0000313" key="8">
    <source>
        <dbReference type="EMBL" id="WHI03185.1"/>
    </source>
</evidence>
<dbReference type="EMBL" id="CP056794">
    <property type="protein sequence ID" value="QLY96238.1"/>
    <property type="molecule type" value="Genomic_DNA"/>
</dbReference>
<dbReference type="EMBL" id="CP122634">
    <property type="protein sequence ID" value="WHI03185.1"/>
    <property type="molecule type" value="Genomic_DNA"/>
</dbReference>
<proteinExistence type="predicted"/>
<dbReference type="GO" id="GO:0030246">
    <property type="term" value="F:carbohydrate binding"/>
    <property type="evidence" value="ECO:0007669"/>
    <property type="project" value="InterPro"/>
</dbReference>
<protein>
    <submittedName>
        <fullName evidence="1">Aldose 1-epimerase</fullName>
    </submittedName>
    <submittedName>
        <fullName evidence="3">Mutarotase superfamily protein</fullName>
    </submittedName>
</protein>
<dbReference type="Proteomes" id="UP000531813">
    <property type="component" value="Unassembled WGS sequence"/>
</dbReference>
<dbReference type="GO" id="GO:0005975">
    <property type="term" value="P:carbohydrate metabolic process"/>
    <property type="evidence" value="ECO:0007669"/>
    <property type="project" value="InterPro"/>
</dbReference>
<dbReference type="Proteomes" id="UP000542214">
    <property type="component" value="Unassembled WGS sequence"/>
</dbReference>
<evidence type="ECO:0000313" key="13">
    <source>
        <dbReference type="Proteomes" id="UP000531813"/>
    </source>
</evidence>
<dbReference type="GO" id="GO:0016853">
    <property type="term" value="F:isomerase activity"/>
    <property type="evidence" value="ECO:0007669"/>
    <property type="project" value="InterPro"/>
</dbReference>
<dbReference type="Proteomes" id="UP000663166">
    <property type="component" value="Chromosome"/>
</dbReference>
<evidence type="ECO:0000313" key="14">
    <source>
        <dbReference type="Proteomes" id="UP000542214"/>
    </source>
</evidence>
<dbReference type="InterPro" id="IPR008183">
    <property type="entry name" value="Aldose_1/G6P_1-epimerase"/>
</dbReference>
<reference evidence="1 14" key="3">
    <citation type="submission" date="2018-08" db="EMBL/GenBank/DDBJ databases">
        <authorList>
            <consortium name="NARMS: The National Antimicrobial Resistance Monitoring System"/>
        </authorList>
    </citation>
    <scope>NUCLEOTIDE SEQUENCE [LARGE SCALE GENOMIC DNA]</scope>
    <source>
        <strain evidence="1 14">FSIS11706358</strain>
    </source>
</reference>
<dbReference type="Proteomes" id="UP000037564">
    <property type="component" value="Unassembled WGS sequence"/>
</dbReference>
<evidence type="ECO:0000313" key="9">
    <source>
        <dbReference type="Proteomes" id="UP000037564"/>
    </source>
</evidence>
<accession>A0A061KAT8</accession>
<evidence type="ECO:0000313" key="12">
    <source>
        <dbReference type="Proteomes" id="UP000531761"/>
    </source>
</evidence>
<dbReference type="SUPFAM" id="SSF74650">
    <property type="entry name" value="Galactose mutarotase-like"/>
    <property type="match status" value="1"/>
</dbReference>
<reference evidence="8" key="8">
    <citation type="journal article" date="2023" name="Front. Microbiol.">
        <title>Virotyping and genetic antimicrobial susceptibility testing of porcine ETEC/STEC strains and associated plasmid types.</title>
        <authorList>
            <person name="Vereecke N."/>
            <person name="Van Hoorde S."/>
            <person name="Sperling D."/>
            <person name="Theuns S."/>
            <person name="Devriendt B."/>
            <person name="Cox E."/>
        </authorList>
    </citation>
    <scope>NUCLEOTIDE SEQUENCE</scope>
    <source>
        <strain evidence="8">ETEC4085</strain>
    </source>
</reference>
<dbReference type="FunFam" id="2.70.98.10:FF:000005">
    <property type="entry name" value="Aldose 1-epimerase subfamily"/>
    <property type="match status" value="1"/>
</dbReference>
<name>A0A061KAT8_ECOLX</name>
<dbReference type="RefSeq" id="WP_000158537.1">
    <property type="nucleotide sequence ID" value="NZ_AP018395.1"/>
</dbReference>